<sequence length="73" mass="8586">MDTERSELAKHIAQTGHEINWKATERRAPYGNNTKKRKIREALDLLEEKNLMNRRLKKDRVSDNFAYCPSKLG</sequence>
<proteinExistence type="predicted"/>
<protein>
    <submittedName>
        <fullName evidence="1">Uncharacterized protein</fullName>
    </submittedName>
</protein>
<gene>
    <name evidence="1" type="ORF">PXEA_LOCUS22698</name>
</gene>
<name>A0A448X6I0_9PLAT</name>
<organism evidence="1 2">
    <name type="scientific">Protopolystoma xenopodis</name>
    <dbReference type="NCBI Taxonomy" id="117903"/>
    <lineage>
        <taxon>Eukaryota</taxon>
        <taxon>Metazoa</taxon>
        <taxon>Spiralia</taxon>
        <taxon>Lophotrochozoa</taxon>
        <taxon>Platyhelminthes</taxon>
        <taxon>Monogenea</taxon>
        <taxon>Polyopisthocotylea</taxon>
        <taxon>Polystomatidea</taxon>
        <taxon>Polystomatidae</taxon>
        <taxon>Protopolystoma</taxon>
    </lineage>
</organism>
<accession>A0A448X6I0</accession>
<dbReference type="Proteomes" id="UP000784294">
    <property type="component" value="Unassembled WGS sequence"/>
</dbReference>
<comment type="caution">
    <text evidence="1">The sequence shown here is derived from an EMBL/GenBank/DDBJ whole genome shotgun (WGS) entry which is preliminary data.</text>
</comment>
<keyword evidence="2" id="KW-1185">Reference proteome</keyword>
<dbReference type="OrthoDB" id="6236709at2759"/>
<evidence type="ECO:0000313" key="1">
    <source>
        <dbReference type="EMBL" id="VEL29258.1"/>
    </source>
</evidence>
<dbReference type="AlphaFoldDB" id="A0A448X6I0"/>
<reference evidence="1" key="1">
    <citation type="submission" date="2018-11" db="EMBL/GenBank/DDBJ databases">
        <authorList>
            <consortium name="Pathogen Informatics"/>
        </authorList>
    </citation>
    <scope>NUCLEOTIDE SEQUENCE</scope>
</reference>
<dbReference type="EMBL" id="CAAALY010101608">
    <property type="protein sequence ID" value="VEL29258.1"/>
    <property type="molecule type" value="Genomic_DNA"/>
</dbReference>
<evidence type="ECO:0000313" key="2">
    <source>
        <dbReference type="Proteomes" id="UP000784294"/>
    </source>
</evidence>